<feature type="domain" description="BTB" evidence="2">
    <location>
        <begin position="25"/>
        <end position="143"/>
    </location>
</feature>
<accession>H2AR57</accession>
<dbReference type="STRING" id="1071382.H2AR57"/>
<organism evidence="3 4">
    <name type="scientific">Kazachstania africana (strain ATCC 22294 / BCRC 22015 / CBS 2517 / CECT 1963 / NBRC 1671 / NRRL Y-8276)</name>
    <name type="common">Yeast</name>
    <name type="synonym">Kluyveromyces africanus</name>
    <dbReference type="NCBI Taxonomy" id="1071382"/>
    <lineage>
        <taxon>Eukaryota</taxon>
        <taxon>Fungi</taxon>
        <taxon>Dikarya</taxon>
        <taxon>Ascomycota</taxon>
        <taxon>Saccharomycotina</taxon>
        <taxon>Saccharomycetes</taxon>
        <taxon>Saccharomycetales</taxon>
        <taxon>Saccharomycetaceae</taxon>
        <taxon>Kazachstania</taxon>
    </lineage>
</organism>
<dbReference type="Proteomes" id="UP000005220">
    <property type="component" value="Chromosome 2"/>
</dbReference>
<evidence type="ECO:0000256" key="1">
    <source>
        <dbReference type="SAM" id="MobiDB-lite"/>
    </source>
</evidence>
<dbReference type="InterPro" id="IPR011333">
    <property type="entry name" value="SKP1/BTB/POZ_sf"/>
</dbReference>
<reference evidence="3 4" key="1">
    <citation type="journal article" date="2011" name="Proc. Natl. Acad. Sci. U.S.A.">
        <title>Evolutionary erosion of yeast sex chromosomes by mating-type switching accidents.</title>
        <authorList>
            <person name="Gordon J.L."/>
            <person name="Armisen D."/>
            <person name="Proux-Wera E."/>
            <person name="Oheigeartaigh S.S."/>
            <person name="Byrne K.P."/>
            <person name="Wolfe K.H."/>
        </authorList>
    </citation>
    <scope>NUCLEOTIDE SEQUENCE [LARGE SCALE GENOMIC DNA]</scope>
    <source>
        <strain evidence="4">ATCC 22294 / BCRC 22015 / CBS 2517 / CECT 1963 / NBRC 1671 / NRRL Y-8276</strain>
    </source>
</reference>
<dbReference type="InterPro" id="IPR003131">
    <property type="entry name" value="T1-type_BTB"/>
</dbReference>
<proteinExistence type="predicted"/>
<feature type="compositionally biased region" description="Polar residues" evidence="1">
    <location>
        <begin position="291"/>
        <end position="316"/>
    </location>
</feature>
<protein>
    <recommendedName>
        <fullName evidence="2">BTB domain-containing protein</fullName>
    </recommendedName>
</protein>
<gene>
    <name evidence="3" type="primary">KAFR0B05620</name>
    <name evidence="3" type="ORF">KAFR_0B05620</name>
</gene>
<dbReference type="EMBL" id="HE650822">
    <property type="protein sequence ID" value="CCF56857.1"/>
    <property type="molecule type" value="Genomic_DNA"/>
</dbReference>
<dbReference type="InterPro" id="IPR000210">
    <property type="entry name" value="BTB/POZ_dom"/>
</dbReference>
<evidence type="ECO:0000259" key="2">
    <source>
        <dbReference type="SMART" id="SM00225"/>
    </source>
</evidence>
<evidence type="ECO:0000313" key="4">
    <source>
        <dbReference type="Proteomes" id="UP000005220"/>
    </source>
</evidence>
<dbReference type="eggNOG" id="ENOG502QRM9">
    <property type="taxonomic scope" value="Eukaryota"/>
</dbReference>
<dbReference type="AlphaFoldDB" id="H2AR57"/>
<dbReference type="PANTHER" id="PTHR31758:SF2">
    <property type="entry name" value="BTB_POZ DOMAIN-CONTAINING PROTEIN YLR108C"/>
    <property type="match status" value="1"/>
</dbReference>
<evidence type="ECO:0000313" key="3">
    <source>
        <dbReference type="EMBL" id="CCF56857.1"/>
    </source>
</evidence>
<keyword evidence="4" id="KW-1185">Reference proteome</keyword>
<name>H2AR57_KAZAF</name>
<dbReference type="KEGG" id="kaf:KAFR_0B05620"/>
<dbReference type="PANTHER" id="PTHR31758">
    <property type="entry name" value="BTB/POZ DOMAIN-CONTAINING PROTEIN YLR108C"/>
    <property type="match status" value="1"/>
</dbReference>
<dbReference type="HOGENOM" id="CLU_017395_2_1_1"/>
<dbReference type="InParanoid" id="H2AR57"/>
<feature type="region of interest" description="Disordered" evidence="1">
    <location>
        <begin position="291"/>
        <end position="319"/>
    </location>
</feature>
<dbReference type="FunCoup" id="H2AR57">
    <property type="interactions" value="15"/>
</dbReference>
<dbReference type="RefSeq" id="XP_003955992.1">
    <property type="nucleotide sequence ID" value="XM_003955943.1"/>
</dbReference>
<dbReference type="SUPFAM" id="SSF54695">
    <property type="entry name" value="POZ domain"/>
    <property type="match status" value="2"/>
</dbReference>
<dbReference type="GO" id="GO:0051260">
    <property type="term" value="P:protein homooligomerization"/>
    <property type="evidence" value="ECO:0007669"/>
    <property type="project" value="InterPro"/>
</dbReference>
<dbReference type="OrthoDB" id="2414723at2759"/>
<dbReference type="SMART" id="SM00225">
    <property type="entry name" value="BTB"/>
    <property type="match status" value="1"/>
</dbReference>
<dbReference type="Gene3D" id="3.30.710.10">
    <property type="entry name" value="Potassium Channel Kv1.1, Chain A"/>
    <property type="match status" value="2"/>
</dbReference>
<dbReference type="GeneID" id="13884739"/>
<dbReference type="Pfam" id="PF02214">
    <property type="entry name" value="BTB_2"/>
    <property type="match status" value="1"/>
</dbReference>
<sequence>MGTSPIAVLEGHFDPNIPQILPHDRMYKIQIGTKLFKISGASLSSDGPSYFTNYFRKRDGDSAGASNLSTTSVDSLSSVSIPNHEVLFIDRSAEIFDLIYQHLQGYFLDIKDEVQYTMLLADAIYYRLPRLKALLRESEYYYTRVGSESFKIPKSLFKKNGDSPNYFQMTSETLYLEVENLIVARNLLRPPPHSYSYVARCPEYFKILLTLLGGSQITMDDNERESLIKECRYYRFLNLEQRLIKCAISYNPILKTEEITIRLQDISRKGLYANNRSSVILTVPNDTVKNQPFINTSKESTSGANTKRQKTSQPSMDQKESWNVLGYKRPYLDETSRDLLFQIDSTECSITFSAQTQSIYLDMVGETARKFELTFGSSLRSGTGIDLQDYCVNIPSPNGTGDLRHVVIPAYLALSDFSLNGSKCQIGSILGNVSVHEQVIDFTDLTALRLATGMTFHVSKSVWKLCYRNNRILLIAVRTDAFRGLKEYCALIDYL</sequence>